<dbReference type="Gene3D" id="3.40.50.1000">
    <property type="entry name" value="HAD superfamily/HAD-like"/>
    <property type="match status" value="1"/>
</dbReference>
<evidence type="ECO:0000313" key="1">
    <source>
        <dbReference type="EMBL" id="QJA71773.1"/>
    </source>
</evidence>
<protein>
    <submittedName>
        <fullName evidence="1">Uncharacterized protein</fullName>
    </submittedName>
</protein>
<organism evidence="1">
    <name type="scientific">viral metagenome</name>
    <dbReference type="NCBI Taxonomy" id="1070528"/>
    <lineage>
        <taxon>unclassified sequences</taxon>
        <taxon>metagenomes</taxon>
        <taxon>organismal metagenomes</taxon>
    </lineage>
</organism>
<gene>
    <name evidence="1" type="ORF">MM415A03047_0011</name>
</gene>
<proteinExistence type="predicted"/>
<dbReference type="AlphaFoldDB" id="A0A6M3JPA4"/>
<sequence length="224" mass="26443">MRLNKYILNELTSGWGLGFTAVDIDETLFKTFAKIYVMKDGEIVQKLNNQEFNVYKLKNHEFYDFREFRDAEFFRKTSIPIPKTINRVKRMMKYLDVRGSKIIFLTARADFNDKKIFLQTFRDYGIPIDNIYVERAGNDKTGTVSSIKKKIILRYLNTGLYRRVRLIDDCMANIKEFLDLQYSIPQNIIDKVKERYNITGKESIPVIEFFGLLVKDDGSLVRIR</sequence>
<dbReference type="EMBL" id="MT141898">
    <property type="protein sequence ID" value="QJA71773.1"/>
    <property type="molecule type" value="Genomic_DNA"/>
</dbReference>
<dbReference type="InterPro" id="IPR023214">
    <property type="entry name" value="HAD_sf"/>
</dbReference>
<reference evidence="1" key="1">
    <citation type="submission" date="2020-03" db="EMBL/GenBank/DDBJ databases">
        <title>The deep terrestrial virosphere.</title>
        <authorList>
            <person name="Holmfeldt K."/>
            <person name="Nilsson E."/>
            <person name="Simone D."/>
            <person name="Lopez-Fernandez M."/>
            <person name="Wu X."/>
            <person name="de Brujin I."/>
            <person name="Lundin D."/>
            <person name="Andersson A."/>
            <person name="Bertilsson S."/>
            <person name="Dopson M."/>
        </authorList>
    </citation>
    <scope>NUCLEOTIDE SEQUENCE</scope>
    <source>
        <strain evidence="1">MM415A03047</strain>
    </source>
</reference>
<accession>A0A6M3JPA4</accession>
<name>A0A6M3JPA4_9ZZZZ</name>